<reference evidence="4" key="4">
    <citation type="journal article" date="2015" name="G3 (Bethesda)">
        <title>Genome sequences of three phytopathogenic species of the Magnaporthaceae family of fungi.</title>
        <authorList>
            <person name="Okagaki L.H."/>
            <person name="Nunes C.C."/>
            <person name="Sailsbery J."/>
            <person name="Clay B."/>
            <person name="Brown D."/>
            <person name="John T."/>
            <person name="Oh Y."/>
            <person name="Young N."/>
            <person name="Fitzgerald M."/>
            <person name="Haas B.J."/>
            <person name="Zeng Q."/>
            <person name="Young S."/>
            <person name="Adiconis X."/>
            <person name="Fan L."/>
            <person name="Levin J.Z."/>
            <person name="Mitchell T.K."/>
            <person name="Okubara P.A."/>
            <person name="Farman M.L."/>
            <person name="Kohn L.M."/>
            <person name="Birren B."/>
            <person name="Ma L.-J."/>
            <person name="Dean R.A."/>
        </authorList>
    </citation>
    <scope>NUCLEOTIDE SEQUENCE</scope>
    <source>
        <strain evidence="4">ATCC 64411 / 73-15</strain>
    </source>
</reference>
<dbReference type="PANTHER" id="PTHR12203:SF61">
    <property type="entry name" value="CAPSULE PROTEIN"/>
    <property type="match status" value="1"/>
</dbReference>
<reference evidence="3" key="3">
    <citation type="submission" date="2011-03" db="EMBL/GenBank/DDBJ databases">
        <title>Annotation of Magnaporthe poae ATCC 64411.</title>
        <authorList>
            <person name="Ma L.-J."/>
            <person name="Dead R."/>
            <person name="Young S.K."/>
            <person name="Zeng Q."/>
            <person name="Gargeya S."/>
            <person name="Fitzgerald M."/>
            <person name="Haas B."/>
            <person name="Abouelleil A."/>
            <person name="Alvarado L."/>
            <person name="Arachchi H.M."/>
            <person name="Berlin A."/>
            <person name="Brown A."/>
            <person name="Chapman S.B."/>
            <person name="Chen Z."/>
            <person name="Dunbar C."/>
            <person name="Freedman E."/>
            <person name="Gearin G."/>
            <person name="Gellesch M."/>
            <person name="Goldberg J."/>
            <person name="Griggs A."/>
            <person name="Gujja S."/>
            <person name="Heiman D."/>
            <person name="Howarth C."/>
            <person name="Larson L."/>
            <person name="Lui A."/>
            <person name="MacDonald P.J.P."/>
            <person name="Mehta T."/>
            <person name="Montmayeur A."/>
            <person name="Murphy C."/>
            <person name="Neiman D."/>
            <person name="Pearson M."/>
            <person name="Priest M."/>
            <person name="Roberts A."/>
            <person name="Saif S."/>
            <person name="Shea T."/>
            <person name="Shenoy N."/>
            <person name="Sisk P."/>
            <person name="Stolte C."/>
            <person name="Sykes S."/>
            <person name="Yandava C."/>
            <person name="Wortman J."/>
            <person name="Nusbaum C."/>
            <person name="Birren B."/>
        </authorList>
    </citation>
    <scope>NUCLEOTIDE SEQUENCE</scope>
    <source>
        <strain evidence="3">ATCC 64411</strain>
    </source>
</reference>
<dbReference type="AlphaFoldDB" id="A0A0C4DYB2"/>
<dbReference type="EMBL" id="ADBL01001181">
    <property type="status" value="NOT_ANNOTATED_CDS"/>
    <property type="molecule type" value="Genomic_DNA"/>
</dbReference>
<evidence type="ECO:0000259" key="2">
    <source>
        <dbReference type="SMART" id="SM00672"/>
    </source>
</evidence>
<dbReference type="InterPro" id="IPR051091">
    <property type="entry name" value="O-Glucosyltr/Glycosyltrsf_90"/>
</dbReference>
<reference evidence="5" key="2">
    <citation type="submission" date="2010-05" db="EMBL/GenBank/DDBJ databases">
        <title>The genome sequence of Magnaporthe poae strain ATCC 64411.</title>
        <authorList>
            <person name="Ma L.-J."/>
            <person name="Dead R."/>
            <person name="Young S."/>
            <person name="Zeng Q."/>
            <person name="Koehrsen M."/>
            <person name="Alvarado L."/>
            <person name="Berlin A."/>
            <person name="Chapman S.B."/>
            <person name="Chen Z."/>
            <person name="Freedman E."/>
            <person name="Gellesch M."/>
            <person name="Goldberg J."/>
            <person name="Griggs A."/>
            <person name="Gujja S."/>
            <person name="Heilman E.R."/>
            <person name="Heiman D."/>
            <person name="Hepburn T."/>
            <person name="Howarth C."/>
            <person name="Jen D."/>
            <person name="Larson L."/>
            <person name="Mehta T."/>
            <person name="Neiman D."/>
            <person name="Pearson M."/>
            <person name="Roberts A."/>
            <person name="Saif S."/>
            <person name="Shea T."/>
            <person name="Shenoy N."/>
            <person name="Sisk P."/>
            <person name="Stolte C."/>
            <person name="Sykes S."/>
            <person name="Walk T."/>
            <person name="White J."/>
            <person name="Yandava C."/>
            <person name="Haas B."/>
            <person name="Nusbaum C."/>
            <person name="Birren B."/>
        </authorList>
    </citation>
    <scope>NUCLEOTIDE SEQUENCE [LARGE SCALE GENOMIC DNA]</scope>
    <source>
        <strain evidence="5">ATCC 64411 / 73-15</strain>
    </source>
</reference>
<dbReference type="EMBL" id="GL876969">
    <property type="protein sequence ID" value="KLU86010.1"/>
    <property type="molecule type" value="Genomic_DNA"/>
</dbReference>
<dbReference type="SMART" id="SM00672">
    <property type="entry name" value="CAP10"/>
    <property type="match status" value="1"/>
</dbReference>
<accession>A0A0C4DYB2</accession>
<protein>
    <recommendedName>
        <fullName evidence="2">Glycosyl transferase CAP10 domain-containing protein</fullName>
    </recommendedName>
</protein>
<evidence type="ECO:0000313" key="5">
    <source>
        <dbReference type="Proteomes" id="UP000011715"/>
    </source>
</evidence>
<dbReference type="OrthoDB" id="202415at2759"/>
<dbReference type="PANTHER" id="PTHR12203">
    <property type="entry name" value="KDEL LYS-ASP-GLU-LEU CONTAINING - RELATED"/>
    <property type="match status" value="1"/>
</dbReference>
<name>A0A0C4DYB2_MAGP6</name>
<evidence type="ECO:0000313" key="4">
    <source>
        <dbReference type="EnsemblFungi" id="MAPG_05029T0"/>
    </source>
</evidence>
<dbReference type="VEuPathDB" id="FungiDB:MAPG_05029"/>
<dbReference type="InterPro" id="IPR006598">
    <property type="entry name" value="CAP10"/>
</dbReference>
<proteinExistence type="predicted"/>
<feature type="region of interest" description="Disordered" evidence="1">
    <location>
        <begin position="246"/>
        <end position="296"/>
    </location>
</feature>
<reference evidence="3" key="1">
    <citation type="submission" date="2010-05" db="EMBL/GenBank/DDBJ databases">
        <title>The Genome Sequence of Magnaporthe poae strain ATCC 64411.</title>
        <authorList>
            <consortium name="The Broad Institute Genome Sequencing Platform"/>
            <consortium name="Broad Institute Genome Sequencing Center for Infectious Disease"/>
            <person name="Ma L.-J."/>
            <person name="Dead R."/>
            <person name="Young S."/>
            <person name="Zeng Q."/>
            <person name="Koehrsen M."/>
            <person name="Alvarado L."/>
            <person name="Berlin A."/>
            <person name="Chapman S.B."/>
            <person name="Chen Z."/>
            <person name="Freedman E."/>
            <person name="Gellesch M."/>
            <person name="Goldberg J."/>
            <person name="Griggs A."/>
            <person name="Gujja S."/>
            <person name="Heilman E.R."/>
            <person name="Heiman D."/>
            <person name="Hepburn T."/>
            <person name="Howarth C."/>
            <person name="Jen D."/>
            <person name="Larson L."/>
            <person name="Mehta T."/>
            <person name="Neiman D."/>
            <person name="Pearson M."/>
            <person name="Roberts A."/>
            <person name="Saif S."/>
            <person name="Shea T."/>
            <person name="Shenoy N."/>
            <person name="Sisk P."/>
            <person name="Stolte C."/>
            <person name="Sykes S."/>
            <person name="Walk T."/>
            <person name="White J."/>
            <person name="Yandava C."/>
            <person name="Haas B."/>
            <person name="Nusbaum C."/>
            <person name="Birren B."/>
        </authorList>
    </citation>
    <scope>NUCLEOTIDE SEQUENCE</scope>
    <source>
        <strain evidence="3">ATCC 64411</strain>
    </source>
</reference>
<evidence type="ECO:0000313" key="3">
    <source>
        <dbReference type="EMBL" id="KLU86010.1"/>
    </source>
</evidence>
<sequence>MSTSTSFRRLRTLRRRYVILAVFLLALFTVHFVDLRDLSEELPFHLARGYFYTEPMPAQEPAGQWDDHPVVFLHKEALDKFAALTARQSRTPEAAEVEYTRRYGRTPPPGFARWVEHALAKGSPIIDDFDVLTRPVHRFAHLSATEIRQMVRRADEGNVKFDMIKLCKFGGEPGRRAFDEGCKKWAEPLTKLLGDARNLAPDVEFLVNFLDEPSVLVTDDTPSRDSDPAWTMLSNHSIASSVETACRLQGPPNPSTTPSSPSLPSISASSTSSMLSPSSTASSLSPPPSNHTAHFFNTTAPFSNTTSFMSNSSLPLQRREPSGTYNDYQMPFVRDPSDEKDLCRHAEYSDMNGFIMCPATLRQMSTLTPVLSQAAPDPFSDILLPATHYSMSWNLYKPWQDRAWEAKKAQVYWTGSNTGGRWTLETWARGLRQRLVSLAQGKEKRKYTYLGHSGFSSAAGIAQPLHPYMVPSTAPEHLSRFDVSMTRILADACATPAVCEVQQRTFFGDLPPSGKPENMHSKSRPMRYRLQLDVDGNSYSGRFYRMLASHSCPLKATIFREWHDDRLVPWLHYVPVSQSLKELPELVRFLTGTGRGNEIARAIAEAGREWYDRAVAPVHQGLYLYRLMLELAWLMDESRPAR</sequence>
<dbReference type="Proteomes" id="UP000011715">
    <property type="component" value="Unassembled WGS sequence"/>
</dbReference>
<dbReference type="eggNOG" id="ENOG502R1JI">
    <property type="taxonomic scope" value="Eukaryota"/>
</dbReference>
<feature type="compositionally biased region" description="Low complexity" evidence="1">
    <location>
        <begin position="256"/>
        <end position="284"/>
    </location>
</feature>
<organism evidence="4 5">
    <name type="scientific">Magnaporthiopsis poae (strain ATCC 64411 / 73-15)</name>
    <name type="common">Kentucky bluegrass fungus</name>
    <name type="synonym">Magnaporthe poae</name>
    <dbReference type="NCBI Taxonomy" id="644358"/>
    <lineage>
        <taxon>Eukaryota</taxon>
        <taxon>Fungi</taxon>
        <taxon>Dikarya</taxon>
        <taxon>Ascomycota</taxon>
        <taxon>Pezizomycotina</taxon>
        <taxon>Sordariomycetes</taxon>
        <taxon>Sordariomycetidae</taxon>
        <taxon>Magnaporthales</taxon>
        <taxon>Magnaporthaceae</taxon>
        <taxon>Magnaporthiopsis</taxon>
    </lineage>
</organism>
<evidence type="ECO:0000256" key="1">
    <source>
        <dbReference type="SAM" id="MobiDB-lite"/>
    </source>
</evidence>
<dbReference type="Pfam" id="PF05686">
    <property type="entry name" value="Glyco_transf_90"/>
    <property type="match status" value="1"/>
</dbReference>
<dbReference type="OMA" id="AMASKDW"/>
<dbReference type="EnsemblFungi" id="MAPG_05029T0">
    <property type="protein sequence ID" value="MAPG_05029T0"/>
    <property type="gene ID" value="MAPG_05029"/>
</dbReference>
<feature type="domain" description="Glycosyl transferase CAP10" evidence="2">
    <location>
        <begin position="347"/>
        <end position="638"/>
    </location>
</feature>
<reference evidence="4" key="5">
    <citation type="submission" date="2015-06" db="UniProtKB">
        <authorList>
            <consortium name="EnsemblFungi"/>
        </authorList>
    </citation>
    <scope>IDENTIFICATION</scope>
    <source>
        <strain evidence="4">ATCC 64411</strain>
    </source>
</reference>
<gene>
    <name evidence="3" type="ORF">MAPG_05029</name>
</gene>
<keyword evidence="5" id="KW-1185">Reference proteome</keyword>